<feature type="region of interest" description="Disordered" evidence="12">
    <location>
        <begin position="902"/>
        <end position="939"/>
    </location>
</feature>
<dbReference type="Gene3D" id="3.30.450.20">
    <property type="entry name" value="PAS domain"/>
    <property type="match status" value="2"/>
</dbReference>
<dbReference type="SUPFAM" id="SSF58104">
    <property type="entry name" value="Methyl-accepting chemotaxis protein (MCP) signaling domain"/>
    <property type="match status" value="1"/>
</dbReference>
<feature type="domain" description="Methyl-accepting transducer" evidence="14">
    <location>
        <begin position="649"/>
        <end position="878"/>
    </location>
</feature>
<evidence type="ECO:0000256" key="1">
    <source>
        <dbReference type="ARBA" id="ARBA00004651"/>
    </source>
</evidence>
<dbReference type="GO" id="GO:0007165">
    <property type="term" value="P:signal transduction"/>
    <property type="evidence" value="ECO:0007669"/>
    <property type="project" value="UniProtKB-KW"/>
</dbReference>
<dbReference type="SMART" id="SM00086">
    <property type="entry name" value="PAC"/>
    <property type="match status" value="1"/>
</dbReference>
<evidence type="ECO:0000259" key="15">
    <source>
        <dbReference type="PROSITE" id="PS50112"/>
    </source>
</evidence>
<keyword evidence="18" id="KW-1185">Reference proteome</keyword>
<dbReference type="OrthoDB" id="9813966at2"/>
<dbReference type="Proteomes" id="UP000295367">
    <property type="component" value="Unassembled WGS sequence"/>
</dbReference>
<feature type="compositionally biased region" description="Polar residues" evidence="12">
    <location>
        <begin position="665"/>
        <end position="684"/>
    </location>
</feature>
<dbReference type="InterPro" id="IPR047347">
    <property type="entry name" value="YvaQ-like_sensor"/>
</dbReference>
<keyword evidence="11" id="KW-0175">Coiled coil</keyword>
<dbReference type="PROSITE" id="PS50111">
    <property type="entry name" value="CHEMOTAXIS_TRANSDUC_2"/>
    <property type="match status" value="1"/>
</dbReference>
<dbReference type="SMART" id="SM00304">
    <property type="entry name" value="HAMP"/>
    <property type="match status" value="2"/>
</dbReference>
<dbReference type="GO" id="GO:0005886">
    <property type="term" value="C:plasma membrane"/>
    <property type="evidence" value="ECO:0007669"/>
    <property type="project" value="UniProtKB-SubCell"/>
</dbReference>
<dbReference type="CDD" id="cd00130">
    <property type="entry name" value="PAS"/>
    <property type="match status" value="1"/>
</dbReference>
<feature type="transmembrane region" description="Helical" evidence="13">
    <location>
        <begin position="169"/>
        <end position="189"/>
    </location>
</feature>
<dbReference type="SMART" id="SM00283">
    <property type="entry name" value="MA"/>
    <property type="match status" value="1"/>
</dbReference>
<dbReference type="InterPro" id="IPR051310">
    <property type="entry name" value="MCP_chemotaxis"/>
</dbReference>
<evidence type="ECO:0000256" key="2">
    <source>
        <dbReference type="ARBA" id="ARBA00022475"/>
    </source>
</evidence>
<evidence type="ECO:0000256" key="6">
    <source>
        <dbReference type="ARBA" id="ARBA00022989"/>
    </source>
</evidence>
<dbReference type="Pfam" id="PF02203">
    <property type="entry name" value="TarH"/>
    <property type="match status" value="1"/>
</dbReference>
<dbReference type="Pfam" id="PF13188">
    <property type="entry name" value="PAS_8"/>
    <property type="match status" value="1"/>
</dbReference>
<keyword evidence="4" id="KW-0145">Chemotaxis</keyword>
<dbReference type="FunFam" id="1.10.287.950:FF:000002">
    <property type="entry name" value="Methyl-accepting chemotaxis protein"/>
    <property type="match status" value="1"/>
</dbReference>
<evidence type="ECO:0000259" key="14">
    <source>
        <dbReference type="PROSITE" id="PS50111"/>
    </source>
</evidence>
<dbReference type="EMBL" id="SMCO01000016">
    <property type="protein sequence ID" value="TCV83304.1"/>
    <property type="molecule type" value="Genomic_DNA"/>
</dbReference>
<feature type="region of interest" description="Disordered" evidence="12">
    <location>
        <begin position="663"/>
        <end position="684"/>
    </location>
</feature>
<feature type="coiled-coil region" evidence="11">
    <location>
        <begin position="849"/>
        <end position="887"/>
    </location>
</feature>
<evidence type="ECO:0000256" key="8">
    <source>
        <dbReference type="ARBA" id="ARBA00023224"/>
    </source>
</evidence>
<evidence type="ECO:0000256" key="4">
    <source>
        <dbReference type="ARBA" id="ARBA00022500"/>
    </source>
</evidence>
<dbReference type="PROSITE" id="PS50112">
    <property type="entry name" value="PAS"/>
    <property type="match status" value="1"/>
</dbReference>
<dbReference type="SUPFAM" id="SSF158472">
    <property type="entry name" value="HAMP domain-like"/>
    <property type="match status" value="1"/>
</dbReference>
<evidence type="ECO:0000256" key="5">
    <source>
        <dbReference type="ARBA" id="ARBA00022692"/>
    </source>
</evidence>
<dbReference type="InterPro" id="IPR013655">
    <property type="entry name" value="PAS_fold_3"/>
</dbReference>
<comment type="caution">
    <text evidence="17">The sequence shown here is derived from an EMBL/GenBank/DDBJ whole genome shotgun (WGS) entry which is preliminary data.</text>
</comment>
<feature type="domain" description="PAS" evidence="15">
    <location>
        <begin position="25"/>
        <end position="76"/>
    </location>
</feature>
<name>A0A4R3XZL4_9PROT</name>
<dbReference type="InterPro" id="IPR001610">
    <property type="entry name" value="PAC"/>
</dbReference>
<accession>A0A4R3XZL4</accession>
<dbReference type="SMART" id="SM00091">
    <property type="entry name" value="PAS"/>
    <property type="match status" value="2"/>
</dbReference>
<evidence type="ECO:0000256" key="9">
    <source>
        <dbReference type="ARBA" id="ARBA00029447"/>
    </source>
</evidence>
<dbReference type="SUPFAM" id="SSF55785">
    <property type="entry name" value="PYP-like sensor domain (PAS domain)"/>
    <property type="match status" value="2"/>
</dbReference>
<dbReference type="PANTHER" id="PTHR43531">
    <property type="entry name" value="PROTEIN ICFG"/>
    <property type="match status" value="1"/>
</dbReference>
<evidence type="ECO:0000259" key="16">
    <source>
        <dbReference type="PROSITE" id="PS50885"/>
    </source>
</evidence>
<evidence type="ECO:0000256" key="13">
    <source>
        <dbReference type="SAM" id="Phobius"/>
    </source>
</evidence>
<dbReference type="GO" id="GO:0006935">
    <property type="term" value="P:chemotaxis"/>
    <property type="evidence" value="ECO:0007669"/>
    <property type="project" value="UniProtKB-KW"/>
</dbReference>
<dbReference type="InterPro" id="IPR003660">
    <property type="entry name" value="HAMP_dom"/>
</dbReference>
<dbReference type="FunFam" id="3.30.450.20:FF:000075">
    <property type="entry name" value="Methyl-accepting chemotaxis protein"/>
    <property type="match status" value="1"/>
</dbReference>
<gene>
    <name evidence="17" type="ORF">EDC63_11654</name>
</gene>
<dbReference type="Pfam" id="PF00015">
    <property type="entry name" value="MCPsignal"/>
    <property type="match status" value="1"/>
</dbReference>
<evidence type="ECO:0000313" key="17">
    <source>
        <dbReference type="EMBL" id="TCV83304.1"/>
    </source>
</evidence>
<dbReference type="PROSITE" id="PS50885">
    <property type="entry name" value="HAMP"/>
    <property type="match status" value="2"/>
</dbReference>
<feature type="transmembrane region" description="Helical" evidence="13">
    <location>
        <begin position="349"/>
        <end position="373"/>
    </location>
</feature>
<organism evidence="17 18">
    <name type="scientific">Sulfurirhabdus autotrophica</name>
    <dbReference type="NCBI Taxonomy" id="1706046"/>
    <lineage>
        <taxon>Bacteria</taxon>
        <taxon>Pseudomonadati</taxon>
        <taxon>Pseudomonadota</taxon>
        <taxon>Betaproteobacteria</taxon>
        <taxon>Nitrosomonadales</taxon>
        <taxon>Sulfuricellaceae</taxon>
        <taxon>Sulfurirhabdus</taxon>
    </lineage>
</organism>
<sequence>MRMNMPVTNNEYVLTENDSVVSKTDLKGVITYINQDFLRVSGFTSQELIGQPHNVVRHPDMPSEVFADLYATLKSGKPWTGMVKNRCKNGDFYWVLANATPIREGNQVIGYMSVRSKPSRNQIEEASRDYQLFRDGKAGSMKIQEGKVIKPSIAARLNLFRNKTIKSRLILVMGLLSALLILIGVMGMMGMSTANHRLQSVYENNVIPIGQLDTVIRRMNRNQINILQSLANPEPASITKYTDEIYQNKEVITKAWDGYMETTLTPQEKQLAEKFIVDRTKFLKEGLDPAVTALRAGKLNEAKQIFEEIALPDFAPVREGADALIKLQLDISKEENDISKQRYTTTRNIAISLITAGLIIALWISFFLIRAIVKPLEETISYFNKISEGNYNNKIEVTNNDEIGKVLNALRSMQIKLGFDVAESKRVANESLRIQTALDNVTTSVMIADNERNIIYMNRSVQNMFRTAEQDIRKDLPNFSLAGLKGGNIDGFHKNPEHQKQLLATFTSTYRATILMGGRTFALTANPVMNDRGERLGAVVEWHDRTVEVATEQEVARIVEGAVMGDFSNRMDITDKTGFFKQLGEGVNQLMQTSETGLNEVVRMLGALAQGNLTEKISNEYFGTFGQLKDDSNATVEKLKEIVTLIKESTDAINTASKEIAAGNSDLSQRTEQQASSLEETASSMEELTSTVRQNADNAKQANQLANGASEIAVRGGAVVNQVVQTMSAINDSSRKIVDIISVIDGIAFQTNILALNAAVEAARAGEQGRGFAVVAGEVRNLAQRSAAAAKEIKGLIGDSVDKVEGGTKQVEEAGRTMQEIVTAVKRVTDIMAEISAASMEQSAGIMQVNQAITQMDEVTQQNAALVEEAAAAAESLEEQAQSLVDAVSVFKLEEFTSYRGAPKQLAAPRHAPIQPPARSTRKPSAKSLPPAEDEWEEF</sequence>
<evidence type="ECO:0000313" key="18">
    <source>
        <dbReference type="Proteomes" id="UP000295367"/>
    </source>
</evidence>
<evidence type="ECO:0000256" key="12">
    <source>
        <dbReference type="SAM" id="MobiDB-lite"/>
    </source>
</evidence>
<keyword evidence="2" id="KW-1003">Cell membrane</keyword>
<proteinExistence type="inferred from homology"/>
<comment type="similarity">
    <text evidence="9">Belongs to the methyl-accepting chemotaxis (MCP) protein family.</text>
</comment>
<dbReference type="Gene3D" id="6.10.340.10">
    <property type="match status" value="1"/>
</dbReference>
<dbReference type="Pfam" id="PF08447">
    <property type="entry name" value="PAS_3"/>
    <property type="match status" value="1"/>
</dbReference>
<evidence type="ECO:0000256" key="10">
    <source>
        <dbReference type="PROSITE-ProRule" id="PRU00284"/>
    </source>
</evidence>
<dbReference type="CDD" id="cd06225">
    <property type="entry name" value="HAMP"/>
    <property type="match status" value="1"/>
</dbReference>
<dbReference type="Gene3D" id="1.10.287.950">
    <property type="entry name" value="Methyl-accepting chemotaxis protein"/>
    <property type="match status" value="1"/>
</dbReference>
<dbReference type="GO" id="GO:0004888">
    <property type="term" value="F:transmembrane signaling receptor activity"/>
    <property type="evidence" value="ECO:0007669"/>
    <property type="project" value="TreeGrafter"/>
</dbReference>
<dbReference type="CDD" id="cd11386">
    <property type="entry name" value="MCP_signal"/>
    <property type="match status" value="1"/>
</dbReference>
<comment type="subcellular location">
    <subcellularLocation>
        <location evidence="1">Cell membrane</location>
        <topology evidence="1">Multi-pass membrane protein</topology>
    </subcellularLocation>
</comment>
<keyword evidence="7 13" id="KW-0472">Membrane</keyword>
<evidence type="ECO:0000256" key="7">
    <source>
        <dbReference type="ARBA" id="ARBA00023136"/>
    </source>
</evidence>
<keyword evidence="8 10" id="KW-0807">Transducer</keyword>
<protein>
    <submittedName>
        <fullName evidence="17">Methyl-accepting chemotaxis sensory transducer with Pas/Pac sensor</fullName>
    </submittedName>
</protein>
<keyword evidence="3" id="KW-0488">Methylation</keyword>
<dbReference type="PANTHER" id="PTHR43531:SF14">
    <property type="entry name" value="METHYL-ACCEPTING CHEMOTAXIS PROTEIN I-RELATED"/>
    <property type="match status" value="1"/>
</dbReference>
<reference evidence="17 18" key="1">
    <citation type="submission" date="2019-03" db="EMBL/GenBank/DDBJ databases">
        <title>Genomic Encyclopedia of Type Strains, Phase IV (KMG-IV): sequencing the most valuable type-strain genomes for metagenomic binning, comparative biology and taxonomic classification.</title>
        <authorList>
            <person name="Goeker M."/>
        </authorList>
    </citation>
    <scope>NUCLEOTIDE SEQUENCE [LARGE SCALE GENOMIC DNA]</scope>
    <source>
        <strain evidence="17 18">DSM 100309</strain>
    </source>
</reference>
<keyword evidence="5 13" id="KW-0812">Transmembrane</keyword>
<dbReference type="AlphaFoldDB" id="A0A4R3XZL4"/>
<dbReference type="Pfam" id="PF00672">
    <property type="entry name" value="HAMP"/>
    <property type="match status" value="1"/>
</dbReference>
<evidence type="ECO:0000256" key="3">
    <source>
        <dbReference type="ARBA" id="ARBA00022481"/>
    </source>
</evidence>
<dbReference type="InterPro" id="IPR003122">
    <property type="entry name" value="Tar_rcpt_lig-bd"/>
</dbReference>
<dbReference type="Pfam" id="PF18947">
    <property type="entry name" value="HAMP_2"/>
    <property type="match status" value="1"/>
</dbReference>
<feature type="domain" description="HAMP" evidence="16">
    <location>
        <begin position="370"/>
        <end position="422"/>
    </location>
</feature>
<dbReference type="NCBIfam" id="TIGR00229">
    <property type="entry name" value="sensory_box"/>
    <property type="match status" value="1"/>
</dbReference>
<dbReference type="CDD" id="cd19411">
    <property type="entry name" value="MCP2201-like_sensor"/>
    <property type="match status" value="1"/>
</dbReference>
<dbReference type="RefSeq" id="WP_124947145.1">
    <property type="nucleotide sequence ID" value="NZ_BHVT01000065.1"/>
</dbReference>
<dbReference type="InterPro" id="IPR004089">
    <property type="entry name" value="MCPsignal_dom"/>
</dbReference>
<feature type="domain" description="HAMP" evidence="16">
    <location>
        <begin position="592"/>
        <end position="644"/>
    </location>
</feature>
<evidence type="ECO:0000256" key="11">
    <source>
        <dbReference type="SAM" id="Coils"/>
    </source>
</evidence>
<keyword evidence="6 13" id="KW-1133">Transmembrane helix</keyword>
<dbReference type="InterPro" id="IPR000014">
    <property type="entry name" value="PAS"/>
</dbReference>
<dbReference type="InterPro" id="IPR035965">
    <property type="entry name" value="PAS-like_dom_sf"/>
</dbReference>